<proteinExistence type="predicted"/>
<dbReference type="STRING" id="40754.THII_2273"/>
<name>A0A090AMP1_9GAMM</name>
<accession>A0A090AMP1</accession>
<sequence>MSKLIQPFALLILIFLLIACSNLPLKPATPKISLADFRLLNLGLLEQNYRLRLRLNNPNPFPLPITQFNYQVRINEQEFTQGKNNQAITIPALGEQFLDIDVTSNLMRLMGQWQDWKTLLNRQFRYQLVGGVNVVDWAPQLPFDYQGEVALFWGGSQTNEKP</sequence>
<organism evidence="2 3">
    <name type="scientific">Thioploca ingrica</name>
    <dbReference type="NCBI Taxonomy" id="40754"/>
    <lineage>
        <taxon>Bacteria</taxon>
        <taxon>Pseudomonadati</taxon>
        <taxon>Pseudomonadota</taxon>
        <taxon>Gammaproteobacteria</taxon>
        <taxon>Thiotrichales</taxon>
        <taxon>Thiotrichaceae</taxon>
        <taxon>Thioploca</taxon>
    </lineage>
</organism>
<feature type="domain" description="Water stress and hypersensitive response" evidence="1">
    <location>
        <begin position="32"/>
        <end position="146"/>
    </location>
</feature>
<dbReference type="OrthoDB" id="6196336at2"/>
<dbReference type="KEGG" id="tig:THII_2273"/>
<dbReference type="Pfam" id="PF03168">
    <property type="entry name" value="LEA_2"/>
    <property type="match status" value="1"/>
</dbReference>
<reference evidence="2 3" key="1">
    <citation type="journal article" date="2014" name="ISME J.">
        <title>Ecophysiology of Thioploca ingrica as revealed by the complete genome sequence supplemented with proteomic evidence.</title>
        <authorList>
            <person name="Kojima H."/>
            <person name="Ogura Y."/>
            <person name="Yamamoto N."/>
            <person name="Togashi T."/>
            <person name="Mori H."/>
            <person name="Watanabe T."/>
            <person name="Nemoto F."/>
            <person name="Kurokawa K."/>
            <person name="Hayashi T."/>
            <person name="Fukui M."/>
        </authorList>
    </citation>
    <scope>NUCLEOTIDE SEQUENCE [LARGE SCALE GENOMIC DNA]</scope>
</reference>
<dbReference type="Gene3D" id="2.60.40.1820">
    <property type="match status" value="1"/>
</dbReference>
<evidence type="ECO:0000313" key="2">
    <source>
        <dbReference type="EMBL" id="BAP56570.1"/>
    </source>
</evidence>
<dbReference type="EMBL" id="AP014633">
    <property type="protein sequence ID" value="BAP56570.1"/>
    <property type="molecule type" value="Genomic_DNA"/>
</dbReference>
<dbReference type="GO" id="GO:0009269">
    <property type="term" value="P:response to desiccation"/>
    <property type="evidence" value="ECO:0007669"/>
    <property type="project" value="InterPro"/>
</dbReference>
<dbReference type="SMART" id="SM00769">
    <property type="entry name" value="WHy"/>
    <property type="match status" value="1"/>
</dbReference>
<evidence type="ECO:0000259" key="1">
    <source>
        <dbReference type="SMART" id="SM00769"/>
    </source>
</evidence>
<keyword evidence="3" id="KW-1185">Reference proteome</keyword>
<evidence type="ECO:0000313" key="3">
    <source>
        <dbReference type="Proteomes" id="UP000031623"/>
    </source>
</evidence>
<protein>
    <submittedName>
        <fullName evidence="2">Lipoprotein</fullName>
    </submittedName>
</protein>
<dbReference type="InterPro" id="IPR004864">
    <property type="entry name" value="LEA_2"/>
</dbReference>
<dbReference type="SUPFAM" id="SSF117070">
    <property type="entry name" value="LEA14-like"/>
    <property type="match status" value="1"/>
</dbReference>
<dbReference type="InterPro" id="IPR013990">
    <property type="entry name" value="WHy-dom"/>
</dbReference>
<dbReference type="PROSITE" id="PS51257">
    <property type="entry name" value="PROKAR_LIPOPROTEIN"/>
    <property type="match status" value="1"/>
</dbReference>
<dbReference type="HOGENOM" id="CLU_120005_1_1_6"/>
<dbReference type="AlphaFoldDB" id="A0A090AMP1"/>
<dbReference type="Proteomes" id="UP000031623">
    <property type="component" value="Chromosome"/>
</dbReference>
<gene>
    <name evidence="2" type="ORF">THII_2273</name>
</gene>
<keyword evidence="2" id="KW-0449">Lipoprotein</keyword>